<evidence type="ECO:0000313" key="2">
    <source>
        <dbReference type="EMBL" id="REE92727.1"/>
    </source>
</evidence>
<dbReference type="InterPro" id="IPR036237">
    <property type="entry name" value="Xyl_isomerase-like_sf"/>
</dbReference>
<protein>
    <submittedName>
        <fullName evidence="2">Sugar phosphate isomerase/epimerase</fullName>
    </submittedName>
</protein>
<name>A0A3D9SDR5_9BACL</name>
<comment type="caution">
    <text evidence="2">The sequence shown here is derived from an EMBL/GenBank/DDBJ whole genome shotgun (WGS) entry which is preliminary data.</text>
</comment>
<dbReference type="Gene3D" id="3.20.20.150">
    <property type="entry name" value="Divalent-metal-dependent TIM barrel enzymes"/>
    <property type="match status" value="1"/>
</dbReference>
<sequence>MSHPIKGFSTALYGWMERFKREGIEYDWHKLYRACAEAGAEAVETDAAPEKLAIARSYGLQVSASYIGIQLHHDFAKLDVDRSVLPWAERLAAAGGDVLLLNADRTQGSHEGGADKTEDDFKRQGENMTRIAELIRSRFGLRTAMHNHAADSWHADGDLRSVLEYADASLGLCVDTGWAIAAGQDPIAWVRDFPERIYAYHFRNGHGSTPTEDLLEGDVNFPALLAAIHASGYSGWLGLELWHPDSMTPERSMSEDFRRSIEYVRSLL</sequence>
<evidence type="ECO:0000259" key="1">
    <source>
        <dbReference type="Pfam" id="PF01261"/>
    </source>
</evidence>
<dbReference type="PANTHER" id="PTHR12110">
    <property type="entry name" value="HYDROXYPYRUVATE ISOMERASE"/>
    <property type="match status" value="1"/>
</dbReference>
<dbReference type="Proteomes" id="UP000256304">
    <property type="component" value="Unassembled WGS sequence"/>
</dbReference>
<dbReference type="InterPro" id="IPR050312">
    <property type="entry name" value="IolE/XylAMocC-like"/>
</dbReference>
<keyword evidence="2" id="KW-0413">Isomerase</keyword>
<dbReference type="InterPro" id="IPR013022">
    <property type="entry name" value="Xyl_isomerase-like_TIM-brl"/>
</dbReference>
<dbReference type="EMBL" id="QTTN01000003">
    <property type="protein sequence ID" value="REE92727.1"/>
    <property type="molecule type" value="Genomic_DNA"/>
</dbReference>
<dbReference type="Pfam" id="PF01261">
    <property type="entry name" value="AP_endonuc_2"/>
    <property type="match status" value="1"/>
</dbReference>
<dbReference type="OrthoDB" id="104997at2"/>
<evidence type="ECO:0000313" key="3">
    <source>
        <dbReference type="Proteomes" id="UP000256304"/>
    </source>
</evidence>
<keyword evidence="3" id="KW-1185">Reference proteome</keyword>
<reference evidence="2 3" key="1">
    <citation type="submission" date="2018-08" db="EMBL/GenBank/DDBJ databases">
        <title>Genomic Encyclopedia of Type Strains, Phase III (KMG-III): the genomes of soil and plant-associated and newly described type strains.</title>
        <authorList>
            <person name="Whitman W."/>
        </authorList>
    </citation>
    <scope>NUCLEOTIDE SEQUENCE [LARGE SCALE GENOMIC DNA]</scope>
    <source>
        <strain evidence="2 3">CGMCC 1.10966</strain>
    </source>
</reference>
<gene>
    <name evidence="2" type="ORF">A8990_10325</name>
</gene>
<dbReference type="AlphaFoldDB" id="A0A3D9SDR5"/>
<proteinExistence type="predicted"/>
<feature type="domain" description="Xylose isomerase-like TIM barrel" evidence="1">
    <location>
        <begin position="33"/>
        <end position="258"/>
    </location>
</feature>
<dbReference type="RefSeq" id="WP_116187656.1">
    <property type="nucleotide sequence ID" value="NZ_QTTN01000003.1"/>
</dbReference>
<dbReference type="SUPFAM" id="SSF51658">
    <property type="entry name" value="Xylose isomerase-like"/>
    <property type="match status" value="1"/>
</dbReference>
<dbReference type="GO" id="GO:0016853">
    <property type="term" value="F:isomerase activity"/>
    <property type="evidence" value="ECO:0007669"/>
    <property type="project" value="UniProtKB-KW"/>
</dbReference>
<accession>A0A3D9SDR5</accession>
<organism evidence="2 3">
    <name type="scientific">Paenibacillus taihuensis</name>
    <dbReference type="NCBI Taxonomy" id="1156355"/>
    <lineage>
        <taxon>Bacteria</taxon>
        <taxon>Bacillati</taxon>
        <taxon>Bacillota</taxon>
        <taxon>Bacilli</taxon>
        <taxon>Bacillales</taxon>
        <taxon>Paenibacillaceae</taxon>
        <taxon>Paenibacillus</taxon>
    </lineage>
</organism>